<dbReference type="SMART" id="SM00355">
    <property type="entry name" value="ZnF_C2H2"/>
    <property type="match status" value="2"/>
</dbReference>
<dbReference type="PROSITE" id="PS50157">
    <property type="entry name" value="ZINC_FINGER_C2H2_2"/>
    <property type="match status" value="2"/>
</dbReference>
<sequence length="94" mass="10920">MPKAVLSLIYSRTGGRLQGTVLNHSWTKEASGNYNCPDCSKSYKYRSGLYTHRKFECGKEPQFQCNICDKKFTRKESLATHTVYKHRHVLLTEF</sequence>
<proteinExistence type="predicted"/>
<name>A0A482X0S8_LAOST</name>
<feature type="domain" description="C2H2-type" evidence="2">
    <location>
        <begin position="63"/>
        <end position="86"/>
    </location>
</feature>
<comment type="caution">
    <text evidence="3">The sequence shown here is derived from an EMBL/GenBank/DDBJ whole genome shotgun (WGS) entry which is preliminary data.</text>
</comment>
<evidence type="ECO:0000256" key="1">
    <source>
        <dbReference type="PROSITE-ProRule" id="PRU00042"/>
    </source>
</evidence>
<dbReference type="Pfam" id="PF00096">
    <property type="entry name" value="zf-C2H2"/>
    <property type="match status" value="2"/>
</dbReference>
<accession>A0A482X0S8</accession>
<dbReference type="InParanoid" id="A0A482X0S8"/>
<dbReference type="InterPro" id="IPR013087">
    <property type="entry name" value="Znf_C2H2_type"/>
</dbReference>
<evidence type="ECO:0000313" key="3">
    <source>
        <dbReference type="EMBL" id="RZF39467.1"/>
    </source>
</evidence>
<keyword evidence="1" id="KW-0863">Zinc-finger</keyword>
<protein>
    <recommendedName>
        <fullName evidence="2">C2H2-type domain-containing protein</fullName>
    </recommendedName>
</protein>
<dbReference type="SMR" id="A0A482X0S8"/>
<dbReference type="InterPro" id="IPR036236">
    <property type="entry name" value="Znf_C2H2_sf"/>
</dbReference>
<dbReference type="SUPFAM" id="SSF57667">
    <property type="entry name" value="beta-beta-alpha zinc fingers"/>
    <property type="match status" value="1"/>
</dbReference>
<gene>
    <name evidence="3" type="ORF">LSTR_LSTR000988</name>
</gene>
<evidence type="ECO:0000259" key="2">
    <source>
        <dbReference type="PROSITE" id="PS50157"/>
    </source>
</evidence>
<evidence type="ECO:0000313" key="4">
    <source>
        <dbReference type="Proteomes" id="UP000291343"/>
    </source>
</evidence>
<dbReference type="STRING" id="195883.A0A482X0S8"/>
<dbReference type="GO" id="GO:0008270">
    <property type="term" value="F:zinc ion binding"/>
    <property type="evidence" value="ECO:0007669"/>
    <property type="project" value="UniProtKB-KW"/>
</dbReference>
<reference evidence="3 4" key="1">
    <citation type="journal article" date="2017" name="Gigascience">
        <title>Genome sequence of the small brown planthopper, Laodelphax striatellus.</title>
        <authorList>
            <person name="Zhu J."/>
            <person name="Jiang F."/>
            <person name="Wang X."/>
            <person name="Yang P."/>
            <person name="Bao Y."/>
            <person name="Zhao W."/>
            <person name="Wang W."/>
            <person name="Lu H."/>
            <person name="Wang Q."/>
            <person name="Cui N."/>
            <person name="Li J."/>
            <person name="Chen X."/>
            <person name="Luo L."/>
            <person name="Yu J."/>
            <person name="Kang L."/>
            <person name="Cui F."/>
        </authorList>
    </citation>
    <scope>NUCLEOTIDE SEQUENCE [LARGE SCALE GENOMIC DNA]</scope>
    <source>
        <strain evidence="3">Lst14</strain>
    </source>
</reference>
<feature type="domain" description="C2H2-type" evidence="2">
    <location>
        <begin position="34"/>
        <end position="61"/>
    </location>
</feature>
<keyword evidence="1" id="KW-0862">Zinc</keyword>
<keyword evidence="4" id="KW-1185">Reference proteome</keyword>
<dbReference type="EMBL" id="QKKF02019844">
    <property type="protein sequence ID" value="RZF39467.1"/>
    <property type="molecule type" value="Genomic_DNA"/>
</dbReference>
<dbReference type="OrthoDB" id="6616839at2759"/>
<dbReference type="PROSITE" id="PS00028">
    <property type="entry name" value="ZINC_FINGER_C2H2_1"/>
    <property type="match status" value="1"/>
</dbReference>
<dbReference type="AlphaFoldDB" id="A0A482X0S8"/>
<dbReference type="Proteomes" id="UP000291343">
    <property type="component" value="Unassembled WGS sequence"/>
</dbReference>
<dbReference type="Gene3D" id="3.30.160.60">
    <property type="entry name" value="Classic Zinc Finger"/>
    <property type="match status" value="1"/>
</dbReference>
<keyword evidence="1" id="KW-0479">Metal-binding</keyword>
<organism evidence="3 4">
    <name type="scientific">Laodelphax striatellus</name>
    <name type="common">Small brown planthopper</name>
    <name type="synonym">Delphax striatella</name>
    <dbReference type="NCBI Taxonomy" id="195883"/>
    <lineage>
        <taxon>Eukaryota</taxon>
        <taxon>Metazoa</taxon>
        <taxon>Ecdysozoa</taxon>
        <taxon>Arthropoda</taxon>
        <taxon>Hexapoda</taxon>
        <taxon>Insecta</taxon>
        <taxon>Pterygota</taxon>
        <taxon>Neoptera</taxon>
        <taxon>Paraneoptera</taxon>
        <taxon>Hemiptera</taxon>
        <taxon>Auchenorrhyncha</taxon>
        <taxon>Fulgoroidea</taxon>
        <taxon>Delphacidae</taxon>
        <taxon>Criomorphinae</taxon>
        <taxon>Laodelphax</taxon>
    </lineage>
</organism>